<protein>
    <submittedName>
        <fullName evidence="3">CsbD family protein</fullName>
    </submittedName>
</protein>
<dbReference type="AlphaFoldDB" id="A0A0D6AXE6"/>
<dbReference type="PANTHER" id="PTHR34977">
    <property type="entry name" value="UPF0337 PROTEIN YJBJ"/>
    <property type="match status" value="1"/>
</dbReference>
<dbReference type="PIRSF" id="PIRSF039008">
    <property type="entry name" value="YjbJ"/>
    <property type="match status" value="1"/>
</dbReference>
<dbReference type="eggNOG" id="COG3237">
    <property type="taxonomic scope" value="Bacteria"/>
</dbReference>
<dbReference type="Pfam" id="PF05532">
    <property type="entry name" value="CsbD"/>
    <property type="match status" value="1"/>
</dbReference>
<dbReference type="PATRIC" id="fig|35806.4.peg.385"/>
<dbReference type="InterPro" id="IPR050423">
    <property type="entry name" value="UPF0337_stress_rsp"/>
</dbReference>
<organism evidence="3 4">
    <name type="scientific">Rhodovulum sulfidophilum</name>
    <name type="common">Rhodobacter sulfidophilus</name>
    <dbReference type="NCBI Taxonomy" id="35806"/>
    <lineage>
        <taxon>Bacteria</taxon>
        <taxon>Pseudomonadati</taxon>
        <taxon>Pseudomonadota</taxon>
        <taxon>Alphaproteobacteria</taxon>
        <taxon>Rhodobacterales</taxon>
        <taxon>Paracoccaceae</taxon>
        <taxon>Rhodovulum</taxon>
    </lineage>
</organism>
<feature type="domain" description="CsbD-like" evidence="2">
    <location>
        <begin position="4"/>
        <end position="56"/>
    </location>
</feature>
<dbReference type="SUPFAM" id="SSF69047">
    <property type="entry name" value="Hypothetical protein YjbJ"/>
    <property type="match status" value="1"/>
</dbReference>
<proteinExistence type="inferred from homology"/>
<evidence type="ECO:0000259" key="2">
    <source>
        <dbReference type="Pfam" id="PF05532"/>
    </source>
</evidence>
<dbReference type="Gene3D" id="1.10.1470.10">
    <property type="entry name" value="YjbJ"/>
    <property type="match status" value="1"/>
</dbReference>
<dbReference type="InterPro" id="IPR026042">
    <property type="entry name" value="YjbJ"/>
</dbReference>
<evidence type="ECO:0000313" key="4">
    <source>
        <dbReference type="Proteomes" id="UP000064912"/>
    </source>
</evidence>
<gene>
    <name evidence="3" type="ORF">NHU_00376</name>
</gene>
<sequence>MNTDIFQGKWKQIKGRAREAWGALTDDDLDKAEGDREQLVGVIQERYGKAREDAEREVDEFLAKFR</sequence>
<dbReference type="InterPro" id="IPR008462">
    <property type="entry name" value="CsbD"/>
</dbReference>
<evidence type="ECO:0000256" key="1">
    <source>
        <dbReference type="ARBA" id="ARBA00009129"/>
    </source>
</evidence>
<name>A0A0D6AXE6_RHOSU</name>
<accession>A0A0D6AXE6</accession>
<reference evidence="3 4" key="1">
    <citation type="submission" date="2015-02" db="EMBL/GenBank/DDBJ databases">
        <title>Genome sequene of Rhodovulum sulfidophilum DSM 2351.</title>
        <authorList>
            <person name="Nagao N."/>
        </authorList>
    </citation>
    <scope>NUCLEOTIDE SEQUENCE [LARGE SCALE GENOMIC DNA]</scope>
    <source>
        <strain evidence="3 4">DSM 2351</strain>
    </source>
</reference>
<dbReference type="PANTHER" id="PTHR34977:SF1">
    <property type="entry name" value="UPF0337 PROTEIN YJBJ"/>
    <property type="match status" value="1"/>
</dbReference>
<dbReference type="KEGG" id="rsu:NHU_00376"/>
<comment type="similarity">
    <text evidence="1">Belongs to the UPF0337 (CsbD) family.</text>
</comment>
<dbReference type="EMBL" id="AP014800">
    <property type="protein sequence ID" value="BAQ67547.1"/>
    <property type="molecule type" value="Genomic_DNA"/>
</dbReference>
<dbReference type="InterPro" id="IPR036629">
    <property type="entry name" value="YjbJ_sf"/>
</dbReference>
<dbReference type="Proteomes" id="UP000064912">
    <property type="component" value="Chromosome"/>
</dbReference>
<evidence type="ECO:0000313" key="3">
    <source>
        <dbReference type="EMBL" id="BAQ67547.1"/>
    </source>
</evidence>